<feature type="domain" description="COI1 F-box" evidence="1">
    <location>
        <begin position="4"/>
        <end position="41"/>
    </location>
</feature>
<proteinExistence type="predicted"/>
<dbReference type="PANTHER" id="PTHR16134:SF43">
    <property type="entry name" value="CORONATINE-INSENSITIVE PROTEIN 1"/>
    <property type="match status" value="1"/>
</dbReference>
<organism evidence="2 3">
    <name type="scientific">Tanacetum coccineum</name>
    <dbReference type="NCBI Taxonomy" id="301880"/>
    <lineage>
        <taxon>Eukaryota</taxon>
        <taxon>Viridiplantae</taxon>
        <taxon>Streptophyta</taxon>
        <taxon>Embryophyta</taxon>
        <taxon>Tracheophyta</taxon>
        <taxon>Spermatophyta</taxon>
        <taxon>Magnoliopsida</taxon>
        <taxon>eudicotyledons</taxon>
        <taxon>Gunneridae</taxon>
        <taxon>Pentapetalae</taxon>
        <taxon>asterids</taxon>
        <taxon>campanulids</taxon>
        <taxon>Asterales</taxon>
        <taxon>Asteraceae</taxon>
        <taxon>Asteroideae</taxon>
        <taxon>Anthemideae</taxon>
        <taxon>Anthemidinae</taxon>
        <taxon>Tanacetum</taxon>
    </lineage>
</organism>
<reference evidence="2" key="1">
    <citation type="journal article" date="2022" name="Int. J. Mol. Sci.">
        <title>Draft Genome of Tanacetum Coccineum: Genomic Comparison of Closely Related Tanacetum-Family Plants.</title>
        <authorList>
            <person name="Yamashiro T."/>
            <person name="Shiraishi A."/>
            <person name="Nakayama K."/>
            <person name="Satake H."/>
        </authorList>
    </citation>
    <scope>NUCLEOTIDE SEQUENCE</scope>
</reference>
<dbReference type="PANTHER" id="PTHR16134">
    <property type="entry name" value="F-BOX/TPR REPEAT PROTEIN POF3"/>
    <property type="match status" value="1"/>
</dbReference>
<keyword evidence="3" id="KW-1185">Reference proteome</keyword>
<protein>
    <submittedName>
        <fullName evidence="2">Leucine-rich repeat, cysteine-containing subtype protein</fullName>
    </submittedName>
</protein>
<evidence type="ECO:0000313" key="2">
    <source>
        <dbReference type="EMBL" id="GJS75898.1"/>
    </source>
</evidence>
<comment type="caution">
    <text evidence="2">The sequence shown here is derived from an EMBL/GenBank/DDBJ whole genome shotgun (WGS) entry which is preliminary data.</text>
</comment>
<dbReference type="Gene3D" id="3.80.10.10">
    <property type="entry name" value="Ribonuclease Inhibitor"/>
    <property type="match status" value="1"/>
</dbReference>
<dbReference type="Gene3D" id="1.20.1280.50">
    <property type="match status" value="1"/>
</dbReference>
<gene>
    <name evidence="2" type="ORF">Tco_0725779</name>
</gene>
<dbReference type="InterPro" id="IPR032675">
    <property type="entry name" value="LRR_dom_sf"/>
</dbReference>
<reference evidence="2" key="2">
    <citation type="submission" date="2022-01" db="EMBL/GenBank/DDBJ databases">
        <authorList>
            <person name="Yamashiro T."/>
            <person name="Shiraishi A."/>
            <person name="Satake H."/>
            <person name="Nakayama K."/>
        </authorList>
    </citation>
    <scope>NUCLEOTIDE SEQUENCE</scope>
</reference>
<evidence type="ECO:0000313" key="3">
    <source>
        <dbReference type="Proteomes" id="UP001151760"/>
    </source>
</evidence>
<dbReference type="SMART" id="SM00367">
    <property type="entry name" value="LRR_CC"/>
    <property type="match status" value="5"/>
</dbReference>
<name>A0ABQ4YDU0_9ASTR</name>
<dbReference type="SUPFAM" id="SSF52047">
    <property type="entry name" value="RNI-like"/>
    <property type="match status" value="1"/>
</dbReference>
<accession>A0ABQ4YDU0</accession>
<sequence length="506" mass="58247">MTKIEQVFNCVIPYVHDVDDRNSISLVCRRLYELDGITRKHVTVHVLYCPNPSRLSQRFPFIDSLTLEGFPFEHCYRQFRCRNHITPWIKEIAVKFTCLKELQIRGQLEVCEKDLKTLAISRGKDLRVMKINKYCRGEWEEGLVHVAKYCNQLRTLSLEGHGINNEEHGKWLHELAIHNTVLESLHFKFKIHKYEVEDLTLLARKCSKSLVSLRIHPCSLSLLGDAFRYAVRLEDFSGAYYGKGEDYVDFKLPPNMRCFGIYDLSVTALTFLLPLANQLKELNLQFMDSGPNCCCFMVKKCPNLEVLYTGDRCGDTGLQVIGMFCKKLRELTYDGRVTSMGLIALAQGCNNLEYIKVRRVKDISNEAMECLGTHLKNLRNFSVYKFWETDIPLDNGIRALLTGCNKLERLDIILHRGGLTDMGLGYIGKYGHNLKRLYLKCIGESDAGLVELSKGCQKLRSLRMKDCPFSEQAVATFMLNMHSLRYIYVQSNNRIVSALTRPDFEL</sequence>
<dbReference type="Proteomes" id="UP001151760">
    <property type="component" value="Unassembled WGS sequence"/>
</dbReference>
<dbReference type="InterPro" id="IPR006553">
    <property type="entry name" value="Leu-rich_rpt_Cys-con_subtyp"/>
</dbReference>
<dbReference type="EMBL" id="BQNB010010336">
    <property type="protein sequence ID" value="GJS75898.1"/>
    <property type="molecule type" value="Genomic_DNA"/>
</dbReference>
<dbReference type="Pfam" id="PF18511">
    <property type="entry name" value="F-box_5"/>
    <property type="match status" value="1"/>
</dbReference>
<dbReference type="InterPro" id="IPR041567">
    <property type="entry name" value="COI1_F-box"/>
</dbReference>
<evidence type="ECO:0000259" key="1">
    <source>
        <dbReference type="Pfam" id="PF18511"/>
    </source>
</evidence>